<keyword evidence="1 5" id="KW-0489">Methyltransferase</keyword>
<keyword evidence="8" id="KW-1185">Reference proteome</keyword>
<name>A0A3N0VL56_9GAMM</name>
<keyword evidence="3 5" id="KW-0949">S-adenosyl-L-methionine</keyword>
<dbReference type="PRINTS" id="PR02008">
    <property type="entry name" value="RCMTFAMILY"/>
</dbReference>
<dbReference type="GO" id="GO:0008173">
    <property type="term" value="F:RNA methyltransferase activity"/>
    <property type="evidence" value="ECO:0007669"/>
    <property type="project" value="InterPro"/>
</dbReference>
<dbReference type="Pfam" id="PF01189">
    <property type="entry name" value="Methyltr_RsmB-F"/>
    <property type="match status" value="1"/>
</dbReference>
<feature type="active site" description="Nucleophile" evidence="5">
    <location>
        <position position="341"/>
    </location>
</feature>
<dbReference type="PANTHER" id="PTHR22807">
    <property type="entry name" value="NOP2 YEAST -RELATED NOL1/NOP2/FMU SUN DOMAIN-CONTAINING"/>
    <property type="match status" value="1"/>
</dbReference>
<evidence type="ECO:0000256" key="3">
    <source>
        <dbReference type="ARBA" id="ARBA00022691"/>
    </source>
</evidence>
<feature type="binding site" evidence="5">
    <location>
        <position position="243"/>
    </location>
    <ligand>
        <name>S-adenosyl-L-methionine</name>
        <dbReference type="ChEBI" id="CHEBI:59789"/>
    </ligand>
</feature>
<dbReference type="Pfam" id="PF22458">
    <property type="entry name" value="RsmF-B_ferredox"/>
    <property type="match status" value="1"/>
</dbReference>
<dbReference type="InterPro" id="IPR001678">
    <property type="entry name" value="MeTrfase_RsmB-F_NOP2_dom"/>
</dbReference>
<dbReference type="SUPFAM" id="SSF53335">
    <property type="entry name" value="S-adenosyl-L-methionine-dependent methyltransferases"/>
    <property type="match status" value="1"/>
</dbReference>
<dbReference type="GO" id="GO:0001510">
    <property type="term" value="P:RNA methylation"/>
    <property type="evidence" value="ECO:0007669"/>
    <property type="project" value="InterPro"/>
</dbReference>
<evidence type="ECO:0000256" key="2">
    <source>
        <dbReference type="ARBA" id="ARBA00022679"/>
    </source>
</evidence>
<sequence length="407" mass="42803">MSDSPSYRRAHVARARAALADIASGGRPADQILDALFRSHREMGKRDRAQVSALVYGVLRDALRLQVLTGTEPAAWLARHLADLGADPSAYELPAAAALAPVSAAAEANLPEPIHAAFLAQYGEDETRALAQALNREAPADLRANTLKLGRDALLAQLADEGIAATATPLSPWGIRLSKRIASGARVFAEGLAEPQDEGSQLLALLVAAQPGETVIDFCAGAGGKTLALAAAMRDRGRLVAADSATGRLARLSPRLERAGVAGVEARPLAADDPEPFPDLVGQADAVLVDAPCSGTGTWRRNPELRLRPVDTAALAGQQLAILERAARLVRPGGRLVYATCSLLAAENEAVVDAFLARHPDYAPDPAAGQHWPPLAALLGADRRLRLLPHRHGSDGFFAAPLRRQPA</sequence>
<feature type="binding site" evidence="5">
    <location>
        <position position="290"/>
    </location>
    <ligand>
        <name>S-adenosyl-L-methionine</name>
        <dbReference type="ChEBI" id="CHEBI:59789"/>
    </ligand>
</feature>
<gene>
    <name evidence="7" type="ORF">ED208_02685</name>
</gene>
<dbReference type="RefSeq" id="WP_123210296.1">
    <property type="nucleotide sequence ID" value="NZ_RJVO01000001.1"/>
</dbReference>
<organism evidence="7 8">
    <name type="scientific">Stagnimonas aquatica</name>
    <dbReference type="NCBI Taxonomy" id="2689987"/>
    <lineage>
        <taxon>Bacteria</taxon>
        <taxon>Pseudomonadati</taxon>
        <taxon>Pseudomonadota</taxon>
        <taxon>Gammaproteobacteria</taxon>
        <taxon>Nevskiales</taxon>
        <taxon>Nevskiaceae</taxon>
        <taxon>Stagnimonas</taxon>
    </lineage>
</organism>
<comment type="caution">
    <text evidence="7">The sequence shown here is derived from an EMBL/GenBank/DDBJ whole genome shotgun (WGS) entry which is preliminary data.</text>
</comment>
<protein>
    <submittedName>
        <fullName evidence="7">RsmB/NOP family class I SAM-dependent RNA methyltransferase</fullName>
    </submittedName>
</protein>
<dbReference type="GO" id="GO:0003723">
    <property type="term" value="F:RNA binding"/>
    <property type="evidence" value="ECO:0007669"/>
    <property type="project" value="UniProtKB-UniRule"/>
</dbReference>
<dbReference type="CDD" id="cd02440">
    <property type="entry name" value="AdoMet_MTases"/>
    <property type="match status" value="1"/>
</dbReference>
<evidence type="ECO:0000256" key="1">
    <source>
        <dbReference type="ARBA" id="ARBA00022603"/>
    </source>
</evidence>
<dbReference type="PROSITE" id="PS51686">
    <property type="entry name" value="SAM_MT_RSMB_NOP"/>
    <property type="match status" value="1"/>
</dbReference>
<dbReference type="InterPro" id="IPR023267">
    <property type="entry name" value="RCMT"/>
</dbReference>
<evidence type="ECO:0000313" key="7">
    <source>
        <dbReference type="EMBL" id="ROH93441.1"/>
    </source>
</evidence>
<dbReference type="AlphaFoldDB" id="A0A3N0VL56"/>
<dbReference type="Gene3D" id="3.40.50.150">
    <property type="entry name" value="Vaccinia Virus protein VP39"/>
    <property type="match status" value="1"/>
</dbReference>
<proteinExistence type="inferred from homology"/>
<evidence type="ECO:0000259" key="6">
    <source>
        <dbReference type="PROSITE" id="PS51686"/>
    </source>
</evidence>
<comment type="similarity">
    <text evidence="5">Belongs to the class I-like SAM-binding methyltransferase superfamily. RsmB/NOP family.</text>
</comment>
<dbReference type="InterPro" id="IPR054728">
    <property type="entry name" value="RsmB-like_ferredoxin"/>
</dbReference>
<keyword evidence="4 5" id="KW-0694">RNA-binding</keyword>
<dbReference type="InParanoid" id="A0A3N0VL56"/>
<reference evidence="7 8" key="1">
    <citation type="submission" date="2018-10" db="EMBL/GenBank/DDBJ databases">
        <authorList>
            <person name="Chen W.-M."/>
        </authorList>
    </citation>
    <scope>NUCLEOTIDE SEQUENCE [LARGE SCALE GENOMIC DNA]</scope>
    <source>
        <strain evidence="7 8">THS-13</strain>
    </source>
</reference>
<dbReference type="Proteomes" id="UP000282106">
    <property type="component" value="Unassembled WGS sequence"/>
</dbReference>
<evidence type="ECO:0000256" key="5">
    <source>
        <dbReference type="PROSITE-ProRule" id="PRU01023"/>
    </source>
</evidence>
<dbReference type="InterPro" id="IPR029063">
    <property type="entry name" value="SAM-dependent_MTases_sf"/>
</dbReference>
<evidence type="ECO:0000313" key="8">
    <source>
        <dbReference type="Proteomes" id="UP000282106"/>
    </source>
</evidence>
<dbReference type="PANTHER" id="PTHR22807:SF53">
    <property type="entry name" value="RIBOSOMAL RNA SMALL SUBUNIT METHYLTRANSFERASE B-RELATED"/>
    <property type="match status" value="1"/>
</dbReference>
<accession>A0A3N0VL56</accession>
<keyword evidence="2 5" id="KW-0808">Transferase</keyword>
<dbReference type="InterPro" id="IPR049560">
    <property type="entry name" value="MeTrfase_RsmB-F_NOP2_cat"/>
</dbReference>
<comment type="caution">
    <text evidence="5">Lacks conserved residue(s) required for the propagation of feature annotation.</text>
</comment>
<dbReference type="EMBL" id="RJVO01000001">
    <property type="protein sequence ID" value="ROH93441.1"/>
    <property type="molecule type" value="Genomic_DNA"/>
</dbReference>
<evidence type="ECO:0000256" key="4">
    <source>
        <dbReference type="ARBA" id="ARBA00022884"/>
    </source>
</evidence>
<feature type="domain" description="SAM-dependent MTase RsmB/NOP-type" evidence="6">
    <location>
        <begin position="130"/>
        <end position="405"/>
    </location>
</feature>